<evidence type="ECO:0000256" key="3">
    <source>
        <dbReference type="ARBA" id="ARBA00019664"/>
    </source>
</evidence>
<keyword evidence="5" id="KW-0010">Activator</keyword>
<dbReference type="GO" id="GO:1990904">
    <property type="term" value="C:ribonucleoprotein complex"/>
    <property type="evidence" value="ECO:0007669"/>
    <property type="project" value="UniProtKB-KW"/>
</dbReference>
<keyword evidence="6" id="KW-0804">Transcription</keyword>
<keyword evidence="12" id="KW-1185">Reference proteome</keyword>
<evidence type="ECO:0000256" key="10">
    <source>
        <dbReference type="SAM" id="Coils"/>
    </source>
</evidence>
<sequence length="265" mass="30300">MSVPPHGYQTGFSNAQQAVMRSQFAAGATPQIPGLMSNQQPGMVGQPGYGGGVVGMQQPLAQQQQQQQMQLQQQQQMQLQQQQIQMQQQAQQAQVQQQQVVGGSQPPPQPKEFNTASLCRYGQETVQEVVSRTQEIFQTLKAMQPPNGTPQGATISNDKKGKMQEQLKMIRLLFKRLRVIYEKCTESLQLQGMEYMHIESLIPLKEEWDMKSEEKKTSEQYRVACDESKEVMEQVIVKNKQLKEVIDIMRRIIWEINTMLTMRRS</sequence>
<comment type="similarity">
    <text evidence="2">Belongs to the Mediator complex subunit 30 family.</text>
</comment>
<evidence type="ECO:0000256" key="5">
    <source>
        <dbReference type="ARBA" id="ARBA00023159"/>
    </source>
</evidence>
<evidence type="ECO:0000313" key="12">
    <source>
        <dbReference type="Proteomes" id="UP001307889"/>
    </source>
</evidence>
<evidence type="ECO:0000256" key="7">
    <source>
        <dbReference type="ARBA" id="ARBA00023242"/>
    </source>
</evidence>
<evidence type="ECO:0000256" key="4">
    <source>
        <dbReference type="ARBA" id="ARBA00023015"/>
    </source>
</evidence>
<dbReference type="PANTHER" id="PTHR31705">
    <property type="entry name" value="MEDIATOR OF RNA POLYMERASE II TRANSCRIPTION SUBUNIT 30"/>
    <property type="match status" value="1"/>
</dbReference>
<evidence type="ECO:0000256" key="6">
    <source>
        <dbReference type="ARBA" id="ARBA00023163"/>
    </source>
</evidence>
<evidence type="ECO:0000256" key="8">
    <source>
        <dbReference type="ARBA" id="ARBA00025687"/>
    </source>
</evidence>
<feature type="coiled-coil region" evidence="10">
    <location>
        <begin position="62"/>
        <end position="99"/>
    </location>
</feature>
<evidence type="ECO:0000313" key="11">
    <source>
        <dbReference type="EMBL" id="BES97795.1"/>
    </source>
</evidence>
<comment type="function">
    <text evidence="8">Component of the Mediator complex, a coactivator involved in the regulated transcription of nearly all RNA polymerase II-dependent genes. Mediator functions as a bridge to convey information from gene-specific regulatory proteins to the basal RNA polymerase II transcription machinery. Mediator is recruited to promoters by direct interactions with regulatory proteins and serves as a scaffold for the assembly of a functional preinitiation complex with RNA polymerase II and the general transcription factors.</text>
</comment>
<accession>A0ABN7B059</accession>
<keyword evidence="10" id="KW-0175">Coiled coil</keyword>
<dbReference type="EMBL" id="AP028916">
    <property type="protein sequence ID" value="BES97795.1"/>
    <property type="molecule type" value="Genomic_DNA"/>
</dbReference>
<gene>
    <name evidence="11" type="ORF">NTJ_10610</name>
</gene>
<dbReference type="PANTHER" id="PTHR31705:SF4">
    <property type="entry name" value="MEDIATOR OF RNA POLYMERASE II TRANSCRIPTION SUBUNIT 30"/>
    <property type="match status" value="1"/>
</dbReference>
<organism evidence="11 12">
    <name type="scientific">Nesidiocoris tenuis</name>
    <dbReference type="NCBI Taxonomy" id="355587"/>
    <lineage>
        <taxon>Eukaryota</taxon>
        <taxon>Metazoa</taxon>
        <taxon>Ecdysozoa</taxon>
        <taxon>Arthropoda</taxon>
        <taxon>Hexapoda</taxon>
        <taxon>Insecta</taxon>
        <taxon>Pterygota</taxon>
        <taxon>Neoptera</taxon>
        <taxon>Paraneoptera</taxon>
        <taxon>Hemiptera</taxon>
        <taxon>Heteroptera</taxon>
        <taxon>Panheteroptera</taxon>
        <taxon>Cimicomorpha</taxon>
        <taxon>Miridae</taxon>
        <taxon>Dicyphina</taxon>
        <taxon>Nesidiocoris</taxon>
    </lineage>
</organism>
<keyword evidence="4" id="KW-0805">Transcription regulation</keyword>
<dbReference type="Pfam" id="PF11315">
    <property type="entry name" value="Med30"/>
    <property type="match status" value="1"/>
</dbReference>
<comment type="subcellular location">
    <subcellularLocation>
        <location evidence="1">Nucleus</location>
    </subcellularLocation>
</comment>
<proteinExistence type="inferred from homology"/>
<dbReference type="Proteomes" id="UP001307889">
    <property type="component" value="Chromosome 8"/>
</dbReference>
<protein>
    <recommendedName>
        <fullName evidence="3">Mediator of RNA polymerase II transcription subunit 30</fullName>
    </recommendedName>
    <alternativeName>
        <fullName evidence="9">Mediator complex subunit 30</fullName>
    </alternativeName>
</protein>
<name>A0ABN7B059_9HEMI</name>
<reference evidence="11 12" key="1">
    <citation type="submission" date="2023-09" db="EMBL/GenBank/DDBJ databases">
        <title>Nesidiocoris tenuis whole genome shotgun sequence.</title>
        <authorList>
            <person name="Shibata T."/>
            <person name="Shimoda M."/>
            <person name="Kobayashi T."/>
            <person name="Uehara T."/>
        </authorList>
    </citation>
    <scope>NUCLEOTIDE SEQUENCE [LARGE SCALE GENOMIC DNA]</scope>
    <source>
        <strain evidence="11 12">Japan</strain>
    </source>
</reference>
<evidence type="ECO:0000256" key="1">
    <source>
        <dbReference type="ARBA" id="ARBA00004123"/>
    </source>
</evidence>
<evidence type="ECO:0000256" key="9">
    <source>
        <dbReference type="ARBA" id="ARBA00031981"/>
    </source>
</evidence>
<dbReference type="InterPro" id="IPR021019">
    <property type="entry name" value="Mediator_Med30_met"/>
</dbReference>
<keyword evidence="7" id="KW-0539">Nucleus</keyword>
<evidence type="ECO:0000256" key="2">
    <source>
        <dbReference type="ARBA" id="ARBA00010606"/>
    </source>
</evidence>
<keyword evidence="11" id="KW-0687">Ribonucleoprotein</keyword>